<dbReference type="Gene3D" id="1.25.40.20">
    <property type="entry name" value="Ankyrin repeat-containing domain"/>
    <property type="match status" value="2"/>
</dbReference>
<dbReference type="InterPro" id="IPR002110">
    <property type="entry name" value="Ankyrin_rpt"/>
</dbReference>
<dbReference type="SUPFAM" id="SSF48452">
    <property type="entry name" value="TPR-like"/>
    <property type="match status" value="1"/>
</dbReference>
<keyword evidence="1" id="KW-0040">ANK repeat</keyword>
<proteinExistence type="predicted"/>
<dbReference type="Proteomes" id="UP000324897">
    <property type="component" value="Chromosome 5"/>
</dbReference>
<dbReference type="Gramene" id="TVU45701">
    <property type="protein sequence ID" value="TVU45701"/>
    <property type="gene ID" value="EJB05_05197"/>
</dbReference>
<dbReference type="SMART" id="SM00248">
    <property type="entry name" value="ANK"/>
    <property type="match status" value="4"/>
</dbReference>
<organism evidence="4 5">
    <name type="scientific">Eragrostis curvula</name>
    <name type="common">weeping love grass</name>
    <dbReference type="NCBI Taxonomy" id="38414"/>
    <lineage>
        <taxon>Eukaryota</taxon>
        <taxon>Viridiplantae</taxon>
        <taxon>Streptophyta</taxon>
        <taxon>Embryophyta</taxon>
        <taxon>Tracheophyta</taxon>
        <taxon>Spermatophyta</taxon>
        <taxon>Magnoliopsida</taxon>
        <taxon>Liliopsida</taxon>
        <taxon>Poales</taxon>
        <taxon>Poaceae</taxon>
        <taxon>PACMAD clade</taxon>
        <taxon>Chloridoideae</taxon>
        <taxon>Eragrostideae</taxon>
        <taxon>Eragrostidinae</taxon>
        <taxon>Eragrostis</taxon>
    </lineage>
</organism>
<evidence type="ECO:0000256" key="2">
    <source>
        <dbReference type="PROSITE-ProRule" id="PRU00339"/>
    </source>
</evidence>
<name>A0A5J9WCI1_9POAL</name>
<dbReference type="Pfam" id="PF12796">
    <property type="entry name" value="Ank_2"/>
    <property type="match status" value="2"/>
</dbReference>
<dbReference type="EMBL" id="RWGY01000004">
    <property type="protein sequence ID" value="TVU45701.1"/>
    <property type="molecule type" value="Genomic_DNA"/>
</dbReference>
<dbReference type="Pfam" id="PF00515">
    <property type="entry name" value="TPR_1"/>
    <property type="match status" value="1"/>
</dbReference>
<feature type="region of interest" description="Disordered" evidence="3">
    <location>
        <begin position="29"/>
        <end position="51"/>
    </location>
</feature>
<reference evidence="4 5" key="1">
    <citation type="journal article" date="2019" name="Sci. Rep.">
        <title>A high-quality genome of Eragrostis curvula grass provides insights into Poaceae evolution and supports new strategies to enhance forage quality.</title>
        <authorList>
            <person name="Carballo J."/>
            <person name="Santos B.A.C.M."/>
            <person name="Zappacosta D."/>
            <person name="Garbus I."/>
            <person name="Selva J.P."/>
            <person name="Gallo C.A."/>
            <person name="Diaz A."/>
            <person name="Albertini E."/>
            <person name="Caccamo M."/>
            <person name="Echenique V."/>
        </authorList>
    </citation>
    <scope>NUCLEOTIDE SEQUENCE [LARGE SCALE GENOMIC DNA]</scope>
    <source>
        <strain evidence="5">cv. Victoria</strain>
        <tissue evidence="4">Leaf</tissue>
    </source>
</reference>
<evidence type="ECO:0000313" key="5">
    <source>
        <dbReference type="Proteomes" id="UP000324897"/>
    </source>
</evidence>
<feature type="repeat" description="TPR" evidence="2">
    <location>
        <begin position="329"/>
        <end position="362"/>
    </location>
</feature>
<dbReference type="InterPro" id="IPR019734">
    <property type="entry name" value="TPR_rpt"/>
</dbReference>
<feature type="repeat" description="ANK" evidence="1">
    <location>
        <begin position="232"/>
        <end position="264"/>
    </location>
</feature>
<dbReference type="InterPro" id="IPR051616">
    <property type="entry name" value="Cul2-RING_E3_ligase_SR"/>
</dbReference>
<dbReference type="PROSITE" id="PS50293">
    <property type="entry name" value="TPR_REGION"/>
    <property type="match status" value="1"/>
</dbReference>
<dbReference type="InterPro" id="IPR036770">
    <property type="entry name" value="Ankyrin_rpt-contain_sf"/>
</dbReference>
<dbReference type="Gene3D" id="1.25.40.10">
    <property type="entry name" value="Tetratricopeptide repeat domain"/>
    <property type="match status" value="1"/>
</dbReference>
<evidence type="ECO:0000256" key="3">
    <source>
        <dbReference type="SAM" id="MobiDB-lite"/>
    </source>
</evidence>
<dbReference type="PROSITE" id="PS50088">
    <property type="entry name" value="ANK_REPEAT"/>
    <property type="match status" value="2"/>
</dbReference>
<dbReference type="OrthoDB" id="687050at2759"/>
<evidence type="ECO:0000313" key="4">
    <source>
        <dbReference type="EMBL" id="TVU45701.1"/>
    </source>
</evidence>
<protein>
    <submittedName>
        <fullName evidence="4">Uncharacterized protein</fullName>
    </submittedName>
</protein>
<keyword evidence="2" id="KW-0802">TPR repeat</keyword>
<dbReference type="InterPro" id="IPR011990">
    <property type="entry name" value="TPR-like_helical_dom_sf"/>
</dbReference>
<comment type="caution">
    <text evidence="4">The sequence shown here is derived from an EMBL/GenBank/DDBJ whole genome shotgun (WGS) entry which is preliminary data.</text>
</comment>
<dbReference type="PANTHER" id="PTHR46224">
    <property type="entry name" value="ANKYRIN REPEAT FAMILY PROTEIN"/>
    <property type="match status" value="1"/>
</dbReference>
<gene>
    <name evidence="4" type="ORF">EJB05_05197</name>
</gene>
<feature type="non-terminal residue" evidence="4">
    <location>
        <position position="1"/>
    </location>
</feature>
<dbReference type="AlphaFoldDB" id="A0A5J9WCI1"/>
<feature type="repeat" description="ANK" evidence="1">
    <location>
        <begin position="145"/>
        <end position="177"/>
    </location>
</feature>
<dbReference type="SMART" id="SM00028">
    <property type="entry name" value="TPR"/>
    <property type="match status" value="2"/>
</dbReference>
<sequence>MAGCRVAIPASFQRSRLFAFQFLPLEATAPDPPKPRRRRGNSRMDPPPSGGVVDKSDFYHWLGCKILALPSNSTEGEFLLAVQVGDGRRLKELVSIMEEKDRAKVAEIHFDGTGLLNLAVFLGKIEVCRYFVEELGFDVDSSDMGGSAPLTCAALFGEVAVARYLLDRGANPNKADDTGSVPLHNAPNSFAKVPGTPLVTALHSTKHGVSESDALECVKLLVKAGSDVNSGNPSPPLAVATRNGLTNCVKFLLEAGANPNIPNNQDDTHIKLKDRKAELKKHGEEAALELDRFDATLYSNRSLCNLKTGKAQKALLDAELCIRIQPNWVKGYYRKGAALMSLEDYKKAYETFMDALELDPGNAEIKKAMWEAAAAM</sequence>
<dbReference type="PROSITE" id="PS50005">
    <property type="entry name" value="TPR"/>
    <property type="match status" value="1"/>
</dbReference>
<keyword evidence="5" id="KW-1185">Reference proteome</keyword>
<dbReference type="PROSITE" id="PS50297">
    <property type="entry name" value="ANK_REP_REGION"/>
    <property type="match status" value="2"/>
</dbReference>
<dbReference type="PANTHER" id="PTHR46224:SF12">
    <property type="entry name" value="OS03G0680400 PROTEIN"/>
    <property type="match status" value="1"/>
</dbReference>
<dbReference type="SUPFAM" id="SSF48403">
    <property type="entry name" value="Ankyrin repeat"/>
    <property type="match status" value="1"/>
</dbReference>
<accession>A0A5J9WCI1</accession>
<evidence type="ECO:0000256" key="1">
    <source>
        <dbReference type="PROSITE-ProRule" id="PRU00023"/>
    </source>
</evidence>